<proteinExistence type="predicted"/>
<dbReference type="InterPro" id="IPR015421">
    <property type="entry name" value="PyrdxlP-dep_Trfase_major"/>
</dbReference>
<dbReference type="GO" id="GO:0008483">
    <property type="term" value="F:transaminase activity"/>
    <property type="evidence" value="ECO:0007669"/>
    <property type="project" value="TreeGrafter"/>
</dbReference>
<feature type="domain" description="Aminotransferase class I/classII large" evidence="2">
    <location>
        <begin position="46"/>
        <end position="218"/>
    </location>
</feature>
<dbReference type="SUPFAM" id="SSF53383">
    <property type="entry name" value="PLP-dependent transferases"/>
    <property type="match status" value="1"/>
</dbReference>
<dbReference type="PRINTS" id="PR00753">
    <property type="entry name" value="ACCSYNTHASE"/>
</dbReference>
<dbReference type="InterPro" id="IPR015424">
    <property type="entry name" value="PyrdxlP-dep_Trfase"/>
</dbReference>
<dbReference type="InterPro" id="IPR050478">
    <property type="entry name" value="Ethylene_sulfur-biosynth"/>
</dbReference>
<protein>
    <recommendedName>
        <fullName evidence="2">Aminotransferase class I/classII large domain-containing protein</fullName>
    </recommendedName>
</protein>
<keyword evidence="4" id="KW-1185">Reference proteome</keyword>
<dbReference type="EMBL" id="CP120628">
    <property type="protein sequence ID" value="WEW59118.1"/>
    <property type="molecule type" value="Genomic_DNA"/>
</dbReference>
<dbReference type="PANTHER" id="PTHR43795">
    <property type="entry name" value="BIFUNCTIONAL ASPARTATE AMINOTRANSFERASE AND GLUTAMATE/ASPARTATE-PREPHENATE AMINOTRANSFERASE-RELATED"/>
    <property type="match status" value="1"/>
</dbReference>
<name>A0AAF0DIT7_9EURO</name>
<reference evidence="3" key="1">
    <citation type="submission" date="2023-03" db="EMBL/GenBank/DDBJ databases">
        <title>Emydomyces testavorans Genome Sequence.</title>
        <authorList>
            <person name="Hoyer L."/>
        </authorList>
    </citation>
    <scope>NUCLEOTIDE SEQUENCE</scope>
    <source>
        <strain evidence="3">16-2883</strain>
    </source>
</reference>
<dbReference type="AlphaFoldDB" id="A0AAF0DIT7"/>
<evidence type="ECO:0000256" key="1">
    <source>
        <dbReference type="ARBA" id="ARBA00022898"/>
    </source>
</evidence>
<dbReference type="InterPro" id="IPR004839">
    <property type="entry name" value="Aminotransferase_I/II_large"/>
</dbReference>
<evidence type="ECO:0000259" key="2">
    <source>
        <dbReference type="Pfam" id="PF00155"/>
    </source>
</evidence>
<dbReference type="GO" id="GO:0030170">
    <property type="term" value="F:pyridoxal phosphate binding"/>
    <property type="evidence" value="ECO:0007669"/>
    <property type="project" value="InterPro"/>
</dbReference>
<dbReference type="CDD" id="cd00609">
    <property type="entry name" value="AAT_like"/>
    <property type="match status" value="1"/>
</dbReference>
<evidence type="ECO:0000313" key="4">
    <source>
        <dbReference type="Proteomes" id="UP001219355"/>
    </source>
</evidence>
<organism evidence="3 4">
    <name type="scientific">Emydomyces testavorans</name>
    <dbReference type="NCBI Taxonomy" id="2070801"/>
    <lineage>
        <taxon>Eukaryota</taxon>
        <taxon>Fungi</taxon>
        <taxon>Dikarya</taxon>
        <taxon>Ascomycota</taxon>
        <taxon>Pezizomycotina</taxon>
        <taxon>Eurotiomycetes</taxon>
        <taxon>Eurotiomycetidae</taxon>
        <taxon>Onygenales</taxon>
        <taxon>Nannizziopsiaceae</taxon>
        <taxon>Emydomyces</taxon>
    </lineage>
</organism>
<sequence length="219" mass="24274">MESFPSRQQKMQTSIPKAAFTYNYCSASSNSLSAPLSRHINTHFKPCTPVSPSDIVTTNGVTALNDVLSYVLADPGDAIVVSRPIYGRFELDFGNRSDVRVVYADTKPLETFEVGVMKKYEEAIVREEKRGVRVRAVLITNPHNPLGRCYPPETLRGLMSFCQKRRIHLISDEIYALSVFDSGESDAIPFTSVLGVDPAGLLDEDYIHVTYGMAKYIGG</sequence>
<evidence type="ECO:0000313" key="3">
    <source>
        <dbReference type="EMBL" id="WEW59118.1"/>
    </source>
</evidence>
<gene>
    <name evidence="3" type="ORF">PRK78_004587</name>
</gene>
<dbReference type="GO" id="GO:0006520">
    <property type="term" value="P:amino acid metabolic process"/>
    <property type="evidence" value="ECO:0007669"/>
    <property type="project" value="TreeGrafter"/>
</dbReference>
<dbReference type="Pfam" id="PF00155">
    <property type="entry name" value="Aminotran_1_2"/>
    <property type="match status" value="1"/>
</dbReference>
<keyword evidence="1" id="KW-0663">Pyridoxal phosphate</keyword>
<dbReference type="PANTHER" id="PTHR43795:SF39">
    <property type="entry name" value="AMINOTRANSFERASE CLASS I_CLASSII DOMAIN-CONTAINING PROTEIN"/>
    <property type="match status" value="1"/>
</dbReference>
<dbReference type="Gene3D" id="3.40.640.10">
    <property type="entry name" value="Type I PLP-dependent aspartate aminotransferase-like (Major domain)"/>
    <property type="match status" value="1"/>
</dbReference>
<dbReference type="Proteomes" id="UP001219355">
    <property type="component" value="Chromosome 2"/>
</dbReference>
<accession>A0AAF0DIT7</accession>